<evidence type="ECO:0000259" key="2">
    <source>
        <dbReference type="Pfam" id="PF26188"/>
    </source>
</evidence>
<dbReference type="PANTHER" id="PTHR21228">
    <property type="entry name" value="FAST LEU-RICH DOMAIN-CONTAINING"/>
    <property type="match status" value="1"/>
</dbReference>
<reference evidence="3" key="1">
    <citation type="submission" date="2021-01" db="EMBL/GenBank/DDBJ databases">
        <authorList>
            <person name="Corre E."/>
            <person name="Pelletier E."/>
            <person name="Niang G."/>
            <person name="Scheremetjew M."/>
            <person name="Finn R."/>
            <person name="Kale V."/>
            <person name="Holt S."/>
            <person name="Cochrane G."/>
            <person name="Meng A."/>
            <person name="Brown T."/>
            <person name="Cohen L."/>
        </authorList>
    </citation>
    <scope>NUCLEOTIDE SEQUENCE</scope>
    <source>
        <strain evidence="3">CCMP3105</strain>
    </source>
</reference>
<dbReference type="GO" id="GO:0003723">
    <property type="term" value="F:RNA binding"/>
    <property type="evidence" value="ECO:0007669"/>
    <property type="project" value="TreeGrafter"/>
</dbReference>
<evidence type="ECO:0000256" key="1">
    <source>
        <dbReference type="SAM" id="MobiDB-lite"/>
    </source>
</evidence>
<dbReference type="InterPro" id="IPR058917">
    <property type="entry name" value="RESC6_dom"/>
</dbReference>
<dbReference type="EMBL" id="HBNR01083890">
    <property type="protein sequence ID" value="CAE4661399.1"/>
    <property type="molecule type" value="Transcribed_RNA"/>
</dbReference>
<dbReference type="GO" id="GO:0035770">
    <property type="term" value="C:ribonucleoprotein granule"/>
    <property type="evidence" value="ECO:0007669"/>
    <property type="project" value="TreeGrafter"/>
</dbReference>
<feature type="domain" description="RNA-editing substrate-binding complex 6 protein" evidence="2">
    <location>
        <begin position="153"/>
        <end position="300"/>
    </location>
</feature>
<dbReference type="GO" id="GO:0000963">
    <property type="term" value="P:mitochondrial RNA processing"/>
    <property type="evidence" value="ECO:0007669"/>
    <property type="project" value="TreeGrafter"/>
</dbReference>
<dbReference type="GO" id="GO:0005759">
    <property type="term" value="C:mitochondrial matrix"/>
    <property type="evidence" value="ECO:0007669"/>
    <property type="project" value="TreeGrafter"/>
</dbReference>
<dbReference type="PANTHER" id="PTHR21228:SF40">
    <property type="entry name" value="LD45607P"/>
    <property type="match status" value="1"/>
</dbReference>
<accession>A0A7S4T011</accession>
<feature type="region of interest" description="Disordered" evidence="1">
    <location>
        <begin position="730"/>
        <end position="787"/>
    </location>
</feature>
<evidence type="ECO:0000313" key="3">
    <source>
        <dbReference type="EMBL" id="CAE4661399.1"/>
    </source>
</evidence>
<dbReference type="InterPro" id="IPR050870">
    <property type="entry name" value="FAST_kinase"/>
</dbReference>
<dbReference type="AlphaFoldDB" id="A0A7S4T011"/>
<feature type="region of interest" description="Disordered" evidence="1">
    <location>
        <begin position="670"/>
        <end position="690"/>
    </location>
</feature>
<feature type="compositionally biased region" description="Polar residues" evidence="1">
    <location>
        <begin position="778"/>
        <end position="787"/>
    </location>
</feature>
<protein>
    <recommendedName>
        <fullName evidence="2">RNA-editing substrate-binding complex 6 protein domain-containing protein</fullName>
    </recommendedName>
</protein>
<sequence length="787" mass="86995">MADWVGSAPLFVAPRRQAQKGPVGPGAGTGQDGALSGPKPPHPPGADDGKEPEEEPYSDDPVRNRQKELQDAIVAAEDAESILSTVRELDGAIVISTAMHRLGKIASGNAADIVRDSRFTILMEKFKLRLPFFGSRQISNSLHGLGNLMYREHGSWVQMVSIQTQRRIRDFEPQHVSNTLWACARMQLKDPLMLQALLGRAIEDIPRSCPLDVSIVTWACATLKLKEVEWLRAVVRARLEFADFSPQNMSNFVWGLATLSFRNDNMVLAVGREAARKIQDFIPQELSNFAWALATLDLCDNLMLRAVAEEVDRRVDILHTWDPQSLSNMMWAYATLAVKDDPLFRNLLDASIARMADHDPQNLANSSWAAAMVSFRCSRFLDAVAESTVRQISSCQTLHLAQLAFAFTRCCFPGERHGLMRAMLEETMGRVEEFAPQSLFDVHDALLHFGTLTTAPNPIERCLNIHYDGLVARMEAFAKQCARGLPTVAQAMDYRRTIEQLDIVTLGVPHTIAFLRHFGLLCPEDDPFIKDARRQIQAWRDAEAVKDPVSRSIFHRAQCAWQLGLRGDASGALADGVFESGEPTNGGPDRHGLVVCRLRHPREGDAEIQALCAALCTSAFKSGKAVQGLGLHLHLSDVPCVSCLGATLQFSFRYPGMLRVSFDRGRQLHEDTVPIPRPPPPPSRKGNLLPYVPVPELTKKAEAGGNASGESNLERCLMRREGPDCRETTSFYLSNSRAPRRTDGAASGGAEAVPHKVLPNLKGSSQQTYYFSSRPDFYSSNDYDGCG</sequence>
<dbReference type="Pfam" id="PF26188">
    <property type="entry name" value="RESC6"/>
    <property type="match status" value="1"/>
</dbReference>
<feature type="compositionally biased region" description="Polar residues" evidence="1">
    <location>
        <begin position="762"/>
        <end position="771"/>
    </location>
</feature>
<gene>
    <name evidence="3" type="ORF">AMON00008_LOCUS60072</name>
</gene>
<dbReference type="GO" id="GO:0044528">
    <property type="term" value="P:regulation of mitochondrial mRNA stability"/>
    <property type="evidence" value="ECO:0007669"/>
    <property type="project" value="TreeGrafter"/>
</dbReference>
<feature type="region of interest" description="Disordered" evidence="1">
    <location>
        <begin position="1"/>
        <end position="65"/>
    </location>
</feature>
<proteinExistence type="predicted"/>
<organism evidence="3">
    <name type="scientific">Alexandrium monilatum</name>
    <dbReference type="NCBI Taxonomy" id="311494"/>
    <lineage>
        <taxon>Eukaryota</taxon>
        <taxon>Sar</taxon>
        <taxon>Alveolata</taxon>
        <taxon>Dinophyceae</taxon>
        <taxon>Gonyaulacales</taxon>
        <taxon>Pyrocystaceae</taxon>
        <taxon>Alexandrium</taxon>
    </lineage>
</organism>
<name>A0A7S4T011_9DINO</name>